<keyword evidence="2" id="KW-1185">Reference proteome</keyword>
<proteinExistence type="predicted"/>
<evidence type="ECO:0000313" key="1">
    <source>
        <dbReference type="EMBL" id="KAL2051583.1"/>
    </source>
</evidence>
<reference evidence="1 2" key="1">
    <citation type="submission" date="2024-09" db="EMBL/GenBank/DDBJ databases">
        <title>Rethinking Asexuality: The Enigmatic Case of Functional Sexual Genes in Lepraria (Stereocaulaceae).</title>
        <authorList>
            <person name="Doellman M."/>
            <person name="Sun Y."/>
            <person name="Barcenas-Pena A."/>
            <person name="Lumbsch H.T."/>
            <person name="Grewe F."/>
        </authorList>
    </citation>
    <scope>NUCLEOTIDE SEQUENCE [LARGE SCALE GENOMIC DNA]</scope>
    <source>
        <strain evidence="1 2">Grewe 0041</strain>
    </source>
</reference>
<comment type="caution">
    <text evidence="1">The sequence shown here is derived from an EMBL/GenBank/DDBJ whole genome shotgun (WGS) entry which is preliminary data.</text>
</comment>
<name>A0ABR4B110_9LECA</name>
<dbReference type="Proteomes" id="UP001590951">
    <property type="component" value="Unassembled WGS sequence"/>
</dbReference>
<accession>A0ABR4B110</accession>
<dbReference type="EMBL" id="JBHFEH010000034">
    <property type="protein sequence ID" value="KAL2051583.1"/>
    <property type="molecule type" value="Genomic_DNA"/>
</dbReference>
<gene>
    <name evidence="1" type="ORF">ABVK25_008245</name>
</gene>
<sequence length="122" mass="14472">MQVYDIVMQACINLSQRTLSSLKLVNRQTHYDAIEAGKAWLSYATTELLEELEAIREHRYNLARQYKDAFYFDRADSEDANRADDLRYSWNFRMELSAVHHHRCVLEKAEFATLKRTRRGPE</sequence>
<organism evidence="1 2">
    <name type="scientific">Lepraria finkii</name>
    <dbReference type="NCBI Taxonomy" id="1340010"/>
    <lineage>
        <taxon>Eukaryota</taxon>
        <taxon>Fungi</taxon>
        <taxon>Dikarya</taxon>
        <taxon>Ascomycota</taxon>
        <taxon>Pezizomycotina</taxon>
        <taxon>Lecanoromycetes</taxon>
        <taxon>OSLEUM clade</taxon>
        <taxon>Lecanoromycetidae</taxon>
        <taxon>Lecanorales</taxon>
        <taxon>Lecanorineae</taxon>
        <taxon>Stereocaulaceae</taxon>
        <taxon>Lepraria</taxon>
    </lineage>
</organism>
<protein>
    <submittedName>
        <fullName evidence="1">Uncharacterized protein</fullName>
    </submittedName>
</protein>
<evidence type="ECO:0000313" key="2">
    <source>
        <dbReference type="Proteomes" id="UP001590951"/>
    </source>
</evidence>